<dbReference type="AlphaFoldDB" id="A0A7G9Y1I4"/>
<gene>
    <name evidence="1" type="ORF">BHILFNMA_00006</name>
</gene>
<protein>
    <submittedName>
        <fullName evidence="1">Uncharacterized protein</fullName>
    </submittedName>
</protein>
<reference evidence="1" key="1">
    <citation type="submission" date="2020-06" db="EMBL/GenBank/DDBJ databases">
        <title>Unique genomic features of the anaerobic methanotrophic archaea.</title>
        <authorList>
            <person name="Chadwick G.L."/>
            <person name="Skennerton C.T."/>
            <person name="Laso-Perez R."/>
            <person name="Leu A.O."/>
            <person name="Speth D.R."/>
            <person name="Yu H."/>
            <person name="Morgan-Lang C."/>
            <person name="Hatzenpichler R."/>
            <person name="Goudeau D."/>
            <person name="Malmstrom R."/>
            <person name="Brazelton W.J."/>
            <person name="Woyke T."/>
            <person name="Hallam S.J."/>
            <person name="Tyson G.W."/>
            <person name="Wegener G."/>
            <person name="Boetius A."/>
            <person name="Orphan V."/>
        </authorList>
    </citation>
    <scope>NUCLEOTIDE SEQUENCE</scope>
</reference>
<proteinExistence type="predicted"/>
<organism evidence="1">
    <name type="scientific">Candidatus Methanogaster sp. ANME-2c ERB4</name>
    <dbReference type="NCBI Taxonomy" id="2759911"/>
    <lineage>
        <taxon>Archaea</taxon>
        <taxon>Methanobacteriati</taxon>
        <taxon>Methanobacteriota</taxon>
        <taxon>Stenosarchaea group</taxon>
        <taxon>Methanomicrobia</taxon>
        <taxon>Methanosarcinales</taxon>
        <taxon>ANME-2 cluster</taxon>
        <taxon>Candidatus Methanogasteraceae</taxon>
        <taxon>Candidatus Methanogaster</taxon>
    </lineage>
</organism>
<dbReference type="EMBL" id="MT630679">
    <property type="protein sequence ID" value="QNO41868.1"/>
    <property type="molecule type" value="Genomic_DNA"/>
</dbReference>
<sequence>MHPQKLPDCHVCEKMHVLRQLSDTLSSWVSSHLRIRRGVVYQNPSAGWRVVLCELLDVCDERALSGAGGSNDADDLAILDADLAYRLCHPIFVNATYYREFCYNHCTRPPFNSSSHSCPHSH</sequence>
<evidence type="ECO:0000313" key="1">
    <source>
        <dbReference type="EMBL" id="QNO41868.1"/>
    </source>
</evidence>
<accession>A0A7G9Y1I4</accession>
<name>A0A7G9Y1I4_9EURY</name>